<organism evidence="1 2">
    <name type="scientific">Candidatus Nitrosocosmicus oleophilus</name>
    <dbReference type="NCBI Taxonomy" id="1353260"/>
    <lineage>
        <taxon>Archaea</taxon>
        <taxon>Nitrososphaerota</taxon>
        <taxon>Nitrososphaeria</taxon>
        <taxon>Nitrososphaerales</taxon>
        <taxon>Nitrososphaeraceae</taxon>
        <taxon>Candidatus Nitrosocosmicus</taxon>
    </lineage>
</organism>
<evidence type="ECO:0000313" key="2">
    <source>
        <dbReference type="Proteomes" id="UP000058925"/>
    </source>
</evidence>
<dbReference type="KEGG" id="taa:NMY3_02095"/>
<proteinExistence type="predicted"/>
<dbReference type="Proteomes" id="UP000058925">
    <property type="component" value="Chromosome"/>
</dbReference>
<dbReference type="RefSeq" id="WP_196815593.1">
    <property type="nucleotide sequence ID" value="NZ_CP012850.1"/>
</dbReference>
<keyword evidence="2" id="KW-1185">Reference proteome</keyword>
<dbReference type="OrthoDB" id="382280at2157"/>
<accession>A0A654M0S2</accession>
<name>A0A654M0S2_9ARCH</name>
<sequence>MKIFNLIALIGLLVSITAISGVMIPALAQPLDSNQTQPTLESLLGGNMTLSLGSNNTNETSPASHR</sequence>
<gene>
    <name evidence="1" type="ORF">NMY3_02095</name>
</gene>
<dbReference type="GeneID" id="60422064"/>
<dbReference type="AlphaFoldDB" id="A0A654M0S2"/>
<dbReference type="EMBL" id="CP012850">
    <property type="protein sequence ID" value="ALI36296.1"/>
    <property type="molecule type" value="Genomic_DNA"/>
</dbReference>
<reference evidence="2" key="1">
    <citation type="submission" date="2015-10" db="EMBL/GenBank/DDBJ databases">
        <title>Niche specialization of a soil ammonia-oxidizing archaeon, Candidatus Nitrosocosmicus oleophilus.</title>
        <authorList>
            <person name="Jung M.-Y."/>
            <person name="Rhee S.-K."/>
        </authorList>
    </citation>
    <scope>NUCLEOTIDE SEQUENCE [LARGE SCALE GENOMIC DNA]</scope>
    <source>
        <strain evidence="2">MY3</strain>
    </source>
</reference>
<evidence type="ECO:0000313" key="1">
    <source>
        <dbReference type="EMBL" id="ALI36296.1"/>
    </source>
</evidence>
<protein>
    <submittedName>
        <fullName evidence="1">Uncharacterized protein</fullName>
    </submittedName>
</protein>